<dbReference type="EMBL" id="CP061336">
    <property type="protein sequence ID" value="QNU68364.1"/>
    <property type="molecule type" value="Genomic_DNA"/>
</dbReference>
<evidence type="ECO:0000259" key="2">
    <source>
        <dbReference type="Pfam" id="PF01464"/>
    </source>
</evidence>
<dbReference type="InterPro" id="IPR008258">
    <property type="entry name" value="Transglycosylase_SLT_dom_1"/>
</dbReference>
<dbReference type="GO" id="GO:0008933">
    <property type="term" value="F:peptidoglycan lytic transglycosylase activity"/>
    <property type="evidence" value="ECO:0007669"/>
    <property type="project" value="InterPro"/>
</dbReference>
<dbReference type="PROSITE" id="PS00922">
    <property type="entry name" value="TRANSGLYCOSYLASE"/>
    <property type="match status" value="1"/>
</dbReference>
<dbReference type="OrthoDB" id="9815002at2"/>
<dbReference type="GO" id="GO:0000270">
    <property type="term" value="P:peptidoglycan metabolic process"/>
    <property type="evidence" value="ECO:0007669"/>
    <property type="project" value="InterPro"/>
</dbReference>
<evidence type="ECO:0000313" key="3">
    <source>
        <dbReference type="EMBL" id="QNU68364.1"/>
    </source>
</evidence>
<dbReference type="Pfam" id="PF01464">
    <property type="entry name" value="SLT"/>
    <property type="match status" value="1"/>
</dbReference>
<dbReference type="InterPro" id="IPR000189">
    <property type="entry name" value="Transglyc_AS"/>
</dbReference>
<dbReference type="SUPFAM" id="SSF53955">
    <property type="entry name" value="Lysozyme-like"/>
    <property type="match status" value="1"/>
</dbReference>
<dbReference type="Gene3D" id="1.10.530.10">
    <property type="match status" value="1"/>
</dbReference>
<dbReference type="GO" id="GO:0016020">
    <property type="term" value="C:membrane"/>
    <property type="evidence" value="ECO:0007669"/>
    <property type="project" value="InterPro"/>
</dbReference>
<sequence length="192" mass="22298">MKKKTRNRRKGFHIFLLLIVFIIFSVNLAGYALRQIFPTKYSQYVEKYSDEYGLNKNLVYSIIKAESGFNPNAISPRKAKGLMQIMDSTGEWAAEKIKIKDFDSSMLLKPETNIRIGCWYISKLINQYDQNIDLALSAYNAGSGNVAKWLKDTDISSDGITLDRIPFKETENYVKKIKRYNYIYKKLYGEQK</sequence>
<feature type="domain" description="Transglycosylase SLT" evidence="2">
    <location>
        <begin position="44"/>
        <end position="154"/>
    </location>
</feature>
<comment type="similarity">
    <text evidence="1">Belongs to the transglycosylase Slt family.</text>
</comment>
<gene>
    <name evidence="3" type="ORF">EHE19_008155</name>
</gene>
<dbReference type="AlphaFoldDB" id="A0A4U7JLJ7"/>
<reference evidence="3 4" key="1">
    <citation type="submission" date="2020-09" db="EMBL/GenBank/DDBJ databases">
        <title>Characterization and genome sequencing of Ruminiclostridium sp. nov. MA18.</title>
        <authorList>
            <person name="Rettenmaier R."/>
            <person name="Kowollik M.-L."/>
            <person name="Liebl W."/>
            <person name="Zverlov V."/>
        </authorList>
    </citation>
    <scope>NUCLEOTIDE SEQUENCE [LARGE SCALE GENOMIC DNA]</scope>
    <source>
        <strain evidence="3 4">MA18</strain>
    </source>
</reference>
<evidence type="ECO:0000313" key="4">
    <source>
        <dbReference type="Proteomes" id="UP000306409"/>
    </source>
</evidence>
<dbReference type="PANTHER" id="PTHR37423">
    <property type="entry name" value="SOLUBLE LYTIC MUREIN TRANSGLYCOSYLASE-RELATED"/>
    <property type="match status" value="1"/>
</dbReference>
<evidence type="ECO:0000256" key="1">
    <source>
        <dbReference type="ARBA" id="ARBA00007734"/>
    </source>
</evidence>
<dbReference type="RefSeq" id="WP_137696408.1">
    <property type="nucleotide sequence ID" value="NZ_CP061336.1"/>
</dbReference>
<dbReference type="InterPro" id="IPR023346">
    <property type="entry name" value="Lysozyme-like_dom_sf"/>
</dbReference>
<keyword evidence="4" id="KW-1185">Reference proteome</keyword>
<dbReference type="PANTHER" id="PTHR37423:SF2">
    <property type="entry name" value="MEMBRANE-BOUND LYTIC MUREIN TRANSGLYCOSYLASE C"/>
    <property type="match status" value="1"/>
</dbReference>
<name>A0A4U7JLJ7_9FIRM</name>
<dbReference type="CDD" id="cd16896">
    <property type="entry name" value="LT_Slt70-like"/>
    <property type="match status" value="1"/>
</dbReference>
<organism evidence="3 4">
    <name type="scientific">Ruminiclostridium herbifermentans</name>
    <dbReference type="NCBI Taxonomy" id="2488810"/>
    <lineage>
        <taxon>Bacteria</taxon>
        <taxon>Bacillati</taxon>
        <taxon>Bacillota</taxon>
        <taxon>Clostridia</taxon>
        <taxon>Eubacteriales</taxon>
        <taxon>Oscillospiraceae</taxon>
        <taxon>Ruminiclostridium</taxon>
    </lineage>
</organism>
<dbReference type="Proteomes" id="UP000306409">
    <property type="component" value="Chromosome"/>
</dbReference>
<accession>A0A4U7JLJ7</accession>
<protein>
    <submittedName>
        <fullName evidence="3">Lytic transglycosylase domain-containing protein</fullName>
    </submittedName>
</protein>
<dbReference type="KEGG" id="rher:EHE19_008155"/>
<proteinExistence type="inferred from homology"/>